<evidence type="ECO:0000313" key="1">
    <source>
        <dbReference type="EMBL" id="AFI66270.1"/>
    </source>
</evidence>
<reference evidence="1 2" key="1">
    <citation type="journal article" date="2012" name="PLoS ONE">
        <title>Evolution of Burkholderia pseudomallei in recurrent melioidosis.</title>
        <authorList>
            <person name="Hayden H.S."/>
            <person name="Lim R."/>
            <person name="Brittnacher M.J."/>
            <person name="Sims E.H."/>
            <person name="Ramage E.R."/>
            <person name="Fong C."/>
            <person name="Wu Z."/>
            <person name="Crist E."/>
            <person name="Chang J."/>
            <person name="Zhou Y."/>
            <person name="Radey M."/>
            <person name="Rohmer L."/>
            <person name="Haugen E."/>
            <person name="Gillett W."/>
            <person name="Wuthiekanun V."/>
            <person name="Peacock S.J."/>
            <person name="Kaul R."/>
            <person name="Miller S.I."/>
            <person name="Manoil C."/>
            <person name="Jacobs M.A."/>
        </authorList>
    </citation>
    <scope>NUCLEOTIDE SEQUENCE [LARGE SCALE GENOMIC DNA]</scope>
    <source>
        <strain evidence="1 2">1026b</strain>
    </source>
</reference>
<evidence type="ECO:0000313" key="2">
    <source>
        <dbReference type="Proteomes" id="UP000010087"/>
    </source>
</evidence>
<dbReference type="EMBL" id="CP002833">
    <property type="protein sequence ID" value="AFI66270.1"/>
    <property type="molecule type" value="Genomic_DNA"/>
</dbReference>
<accession>A0A0H3HMX0</accession>
<dbReference type="Proteomes" id="UP000010087">
    <property type="component" value="Chromosome 1"/>
</dbReference>
<name>A0A0H3HMX0_BURP2</name>
<organism evidence="1 2">
    <name type="scientific">Burkholderia pseudomallei (strain 1026b)</name>
    <dbReference type="NCBI Taxonomy" id="884204"/>
    <lineage>
        <taxon>Bacteria</taxon>
        <taxon>Pseudomonadati</taxon>
        <taxon>Pseudomonadota</taxon>
        <taxon>Betaproteobacteria</taxon>
        <taxon>Burkholderiales</taxon>
        <taxon>Burkholderiaceae</taxon>
        <taxon>Burkholderia</taxon>
        <taxon>pseudomallei group</taxon>
    </lineage>
</organism>
<dbReference type="KEGG" id="bpz:BP1026B_I1643"/>
<dbReference type="AlphaFoldDB" id="A0A0H3HMX0"/>
<protein>
    <submittedName>
        <fullName evidence="1">Uncharacterized protein</fullName>
    </submittedName>
</protein>
<gene>
    <name evidence="1" type="ordered locus">BP1026B_I1643</name>
</gene>
<proteinExistence type="predicted"/>
<sequence length="45" mass="5264">MRTAAMPAIQKASRNRALPRLESCSRPRWVPDCIFARSNPQYFRN</sequence>